<dbReference type="SUPFAM" id="SSF53955">
    <property type="entry name" value="Lysozyme-like"/>
    <property type="match status" value="1"/>
</dbReference>
<evidence type="ECO:0000256" key="14">
    <source>
        <dbReference type="ARBA" id="ARBA00023316"/>
    </source>
</evidence>
<dbReference type="GO" id="GO:0005886">
    <property type="term" value="C:plasma membrane"/>
    <property type="evidence" value="ECO:0007669"/>
    <property type="project" value="UniProtKB-SubCell"/>
</dbReference>
<organism evidence="19 20">
    <name type="scientific">Candidatus Woesebacteria bacterium GW2011_GWA1_41_13b</name>
    <dbReference type="NCBI Taxonomy" id="1618555"/>
    <lineage>
        <taxon>Bacteria</taxon>
        <taxon>Candidatus Woeseibacteriota</taxon>
    </lineage>
</organism>
<dbReference type="Pfam" id="PF00912">
    <property type="entry name" value="Transgly"/>
    <property type="match status" value="1"/>
</dbReference>
<dbReference type="Gene3D" id="1.10.3810.10">
    <property type="entry name" value="Biosynthetic peptidoglycan transglycosylase-like"/>
    <property type="match status" value="1"/>
</dbReference>
<keyword evidence="7" id="KW-0328">Glycosyltransferase</keyword>
<evidence type="ECO:0000256" key="9">
    <source>
        <dbReference type="ARBA" id="ARBA00022801"/>
    </source>
</evidence>
<dbReference type="InterPro" id="IPR001264">
    <property type="entry name" value="Glyco_trans_51"/>
</dbReference>
<dbReference type="PANTHER" id="PTHR32282">
    <property type="entry name" value="BINDING PROTEIN TRANSPEPTIDASE, PUTATIVE-RELATED"/>
    <property type="match status" value="1"/>
</dbReference>
<evidence type="ECO:0000256" key="2">
    <source>
        <dbReference type="ARBA" id="ARBA00007090"/>
    </source>
</evidence>
<keyword evidence="11" id="KW-0573">Peptidoglycan synthesis</keyword>
<keyword evidence="10" id="KW-0133">Cell shape</keyword>
<dbReference type="GO" id="GO:0008955">
    <property type="term" value="F:peptidoglycan glycosyltransferase activity"/>
    <property type="evidence" value="ECO:0007669"/>
    <property type="project" value="UniProtKB-EC"/>
</dbReference>
<evidence type="ECO:0000256" key="17">
    <source>
        <dbReference type="SAM" id="Phobius"/>
    </source>
</evidence>
<comment type="subcellular location">
    <subcellularLocation>
        <location evidence="1">Cell membrane</location>
    </subcellularLocation>
</comment>
<keyword evidence="6" id="KW-0645">Protease</keyword>
<dbReference type="PANTHER" id="PTHR32282:SF11">
    <property type="entry name" value="PENICILLIN-BINDING PROTEIN 1B"/>
    <property type="match status" value="1"/>
</dbReference>
<evidence type="ECO:0000256" key="4">
    <source>
        <dbReference type="ARBA" id="ARBA00022475"/>
    </source>
</evidence>
<name>A0A0G0UR05_9BACT</name>
<gene>
    <name evidence="19" type="ORF">UU42_C0020G0008</name>
</gene>
<keyword evidence="5 19" id="KW-0121">Carboxypeptidase</keyword>
<reference evidence="19 20" key="1">
    <citation type="journal article" date="2015" name="Nature">
        <title>rRNA introns, odd ribosomes, and small enigmatic genomes across a large radiation of phyla.</title>
        <authorList>
            <person name="Brown C.T."/>
            <person name="Hug L.A."/>
            <person name="Thomas B.C."/>
            <person name="Sharon I."/>
            <person name="Castelle C.J."/>
            <person name="Singh A."/>
            <person name="Wilkins M.J."/>
            <person name="Williams K.H."/>
            <person name="Banfield J.F."/>
        </authorList>
    </citation>
    <scope>NUCLEOTIDE SEQUENCE [LARGE SCALE GENOMIC DNA]</scope>
</reference>
<evidence type="ECO:0000256" key="6">
    <source>
        <dbReference type="ARBA" id="ARBA00022670"/>
    </source>
</evidence>
<feature type="non-terminal residue" evidence="19">
    <location>
        <position position="408"/>
    </location>
</feature>
<proteinExistence type="inferred from homology"/>
<protein>
    <submittedName>
        <fullName evidence="19">Membrane carboxypeptidase</fullName>
    </submittedName>
</protein>
<dbReference type="GO" id="GO:0009002">
    <property type="term" value="F:serine-type D-Ala-D-Ala carboxypeptidase activity"/>
    <property type="evidence" value="ECO:0007669"/>
    <property type="project" value="UniProtKB-EC"/>
</dbReference>
<keyword evidence="4" id="KW-1003">Cell membrane</keyword>
<dbReference type="GO" id="GO:0009252">
    <property type="term" value="P:peptidoglycan biosynthetic process"/>
    <property type="evidence" value="ECO:0007669"/>
    <property type="project" value="UniProtKB-KW"/>
</dbReference>
<keyword evidence="13" id="KW-0511">Multifunctional enzyme</keyword>
<keyword evidence="17" id="KW-0812">Transmembrane</keyword>
<comment type="similarity">
    <text evidence="2">In the C-terminal section; belongs to the transpeptidase family.</text>
</comment>
<evidence type="ECO:0000256" key="13">
    <source>
        <dbReference type="ARBA" id="ARBA00023268"/>
    </source>
</evidence>
<dbReference type="InterPro" id="IPR023346">
    <property type="entry name" value="Lysozyme-like_dom_sf"/>
</dbReference>
<evidence type="ECO:0000313" key="20">
    <source>
        <dbReference type="Proteomes" id="UP000034676"/>
    </source>
</evidence>
<dbReference type="GO" id="GO:0071555">
    <property type="term" value="P:cell wall organization"/>
    <property type="evidence" value="ECO:0007669"/>
    <property type="project" value="UniProtKB-KW"/>
</dbReference>
<feature type="transmembrane region" description="Helical" evidence="17">
    <location>
        <begin position="115"/>
        <end position="137"/>
    </location>
</feature>
<keyword evidence="12 17" id="KW-0472">Membrane</keyword>
<evidence type="ECO:0000313" key="19">
    <source>
        <dbReference type="EMBL" id="KKR91173.1"/>
    </source>
</evidence>
<comment type="catalytic activity">
    <reaction evidence="15">
        <text>Preferential cleavage: (Ac)2-L-Lys-D-Ala-|-D-Ala. Also transpeptidation of peptidyl-alanyl moieties that are N-acyl substituents of D-alanine.</text>
        <dbReference type="EC" id="3.4.16.4"/>
    </reaction>
</comment>
<sequence length="408" mass="46557">MYILGKAINLIVLALIAIGDFVLLFFRSPFNVFGKERPARSKKTRSGTFKLPKKNRKSYSVNLLKLLFRIARGGKNLFSKILIKKRIKAQRKRNRAAVLKQGNILRPSFGYKLKYVFIGSVFSFVFLFIPLLSYFFVSDLPSPGNLSVNYIPKTTKIYDRKGALLYEVFANQNRTVVRLSDVPKDLRDATIAIEDKDFYAHPGFDLRGITRAFITNIRKEGFQGGSTITQQLIKSAFLTPEPTIIRKVKEVALAFWAERIYSKDEILELYLNYVPYGGTAWGIQAAGDVYFGKKVKDLTLAESAFLAGLPRAPSVYSPFFGNGHLWKVRQKEVLDAMGRLGYITSQEAKKAYDEELVFRSPQVPIRAPHFVMYLRKLLIERYGLSEVERGGLQIYTTLDLEIQKEIEK</sequence>
<evidence type="ECO:0000256" key="16">
    <source>
        <dbReference type="ARBA" id="ARBA00049902"/>
    </source>
</evidence>
<dbReference type="AlphaFoldDB" id="A0A0G0UR05"/>
<dbReference type="GO" id="GO:0030288">
    <property type="term" value="C:outer membrane-bounded periplasmic space"/>
    <property type="evidence" value="ECO:0007669"/>
    <property type="project" value="TreeGrafter"/>
</dbReference>
<feature type="transmembrane region" description="Helical" evidence="17">
    <location>
        <begin position="7"/>
        <end position="26"/>
    </location>
</feature>
<dbReference type="SUPFAM" id="SSF56601">
    <property type="entry name" value="beta-lactamase/transpeptidase-like"/>
    <property type="match status" value="1"/>
</dbReference>
<dbReference type="Gene3D" id="3.40.710.10">
    <property type="entry name" value="DD-peptidase/beta-lactamase superfamily"/>
    <property type="match status" value="1"/>
</dbReference>
<dbReference type="EMBL" id="LCAO01000020">
    <property type="protein sequence ID" value="KKR91173.1"/>
    <property type="molecule type" value="Genomic_DNA"/>
</dbReference>
<evidence type="ECO:0000256" key="3">
    <source>
        <dbReference type="ARBA" id="ARBA00007739"/>
    </source>
</evidence>
<evidence type="ECO:0000259" key="18">
    <source>
        <dbReference type="Pfam" id="PF00912"/>
    </source>
</evidence>
<comment type="similarity">
    <text evidence="3">In the N-terminal section; belongs to the glycosyltransferase 51 family.</text>
</comment>
<dbReference type="Proteomes" id="UP000034676">
    <property type="component" value="Unassembled WGS sequence"/>
</dbReference>
<keyword evidence="14" id="KW-0961">Cell wall biogenesis/degradation</keyword>
<comment type="catalytic activity">
    <reaction evidence="16">
        <text>[GlcNAc-(1-&gt;4)-Mur2Ac(oyl-L-Ala-gamma-D-Glu-L-Lys-D-Ala-D-Ala)](n)-di-trans,octa-cis-undecaprenyl diphosphate + beta-D-GlcNAc-(1-&gt;4)-Mur2Ac(oyl-L-Ala-gamma-D-Glu-L-Lys-D-Ala-D-Ala)-di-trans,octa-cis-undecaprenyl diphosphate = [GlcNAc-(1-&gt;4)-Mur2Ac(oyl-L-Ala-gamma-D-Glu-L-Lys-D-Ala-D-Ala)](n+1)-di-trans,octa-cis-undecaprenyl diphosphate + di-trans,octa-cis-undecaprenyl diphosphate + H(+)</text>
        <dbReference type="Rhea" id="RHEA:23708"/>
        <dbReference type="Rhea" id="RHEA-COMP:9602"/>
        <dbReference type="Rhea" id="RHEA-COMP:9603"/>
        <dbReference type="ChEBI" id="CHEBI:15378"/>
        <dbReference type="ChEBI" id="CHEBI:58405"/>
        <dbReference type="ChEBI" id="CHEBI:60033"/>
        <dbReference type="ChEBI" id="CHEBI:78435"/>
        <dbReference type="EC" id="2.4.99.28"/>
    </reaction>
</comment>
<dbReference type="GO" id="GO:0008360">
    <property type="term" value="P:regulation of cell shape"/>
    <property type="evidence" value="ECO:0007669"/>
    <property type="project" value="UniProtKB-KW"/>
</dbReference>
<dbReference type="GO" id="GO:0006508">
    <property type="term" value="P:proteolysis"/>
    <property type="evidence" value="ECO:0007669"/>
    <property type="project" value="UniProtKB-KW"/>
</dbReference>
<dbReference type="InterPro" id="IPR050396">
    <property type="entry name" value="Glycosyltr_51/Transpeptidase"/>
</dbReference>
<dbReference type="FunFam" id="1.10.3810.10:FF:000001">
    <property type="entry name" value="Penicillin-binding protein 1A"/>
    <property type="match status" value="1"/>
</dbReference>
<evidence type="ECO:0000256" key="12">
    <source>
        <dbReference type="ARBA" id="ARBA00023136"/>
    </source>
</evidence>
<evidence type="ECO:0000256" key="11">
    <source>
        <dbReference type="ARBA" id="ARBA00022984"/>
    </source>
</evidence>
<dbReference type="InterPro" id="IPR012338">
    <property type="entry name" value="Beta-lactam/transpept-like"/>
</dbReference>
<dbReference type="InterPro" id="IPR036950">
    <property type="entry name" value="PBP_transglycosylase"/>
</dbReference>
<evidence type="ECO:0000256" key="8">
    <source>
        <dbReference type="ARBA" id="ARBA00022679"/>
    </source>
</evidence>
<accession>A0A0G0UR05</accession>
<keyword evidence="17" id="KW-1133">Transmembrane helix</keyword>
<evidence type="ECO:0000256" key="15">
    <source>
        <dbReference type="ARBA" id="ARBA00034000"/>
    </source>
</evidence>
<evidence type="ECO:0000256" key="1">
    <source>
        <dbReference type="ARBA" id="ARBA00004236"/>
    </source>
</evidence>
<feature type="domain" description="Glycosyl transferase family 51" evidence="18">
    <location>
        <begin position="165"/>
        <end position="337"/>
    </location>
</feature>
<evidence type="ECO:0000256" key="10">
    <source>
        <dbReference type="ARBA" id="ARBA00022960"/>
    </source>
</evidence>
<keyword evidence="8" id="KW-0808">Transferase</keyword>
<keyword evidence="9" id="KW-0378">Hydrolase</keyword>
<evidence type="ECO:0000256" key="5">
    <source>
        <dbReference type="ARBA" id="ARBA00022645"/>
    </source>
</evidence>
<comment type="caution">
    <text evidence="19">The sequence shown here is derived from an EMBL/GenBank/DDBJ whole genome shotgun (WGS) entry which is preliminary data.</text>
</comment>
<evidence type="ECO:0000256" key="7">
    <source>
        <dbReference type="ARBA" id="ARBA00022676"/>
    </source>
</evidence>